<dbReference type="AlphaFoldDB" id="A0A381QDU1"/>
<organism evidence="1">
    <name type="scientific">marine metagenome</name>
    <dbReference type="NCBI Taxonomy" id="408172"/>
    <lineage>
        <taxon>unclassified sequences</taxon>
        <taxon>metagenomes</taxon>
        <taxon>ecological metagenomes</taxon>
    </lineage>
</organism>
<proteinExistence type="predicted"/>
<accession>A0A381QDU1</accession>
<sequence length="24" mass="2778">MEAACYLVLIYKLQVVGQLCFEED</sequence>
<protein>
    <submittedName>
        <fullName evidence="1">Uncharacterized protein</fullName>
    </submittedName>
</protein>
<dbReference type="EMBL" id="UINC01001318">
    <property type="protein sequence ID" value="SUZ77495.1"/>
    <property type="molecule type" value="Genomic_DNA"/>
</dbReference>
<name>A0A381QDU1_9ZZZZ</name>
<reference evidence="1" key="1">
    <citation type="submission" date="2018-05" db="EMBL/GenBank/DDBJ databases">
        <authorList>
            <person name="Lanie J.A."/>
            <person name="Ng W.-L."/>
            <person name="Kazmierczak K.M."/>
            <person name="Andrzejewski T.M."/>
            <person name="Davidsen T.M."/>
            <person name="Wayne K.J."/>
            <person name="Tettelin H."/>
            <person name="Glass J.I."/>
            <person name="Rusch D."/>
            <person name="Podicherti R."/>
            <person name="Tsui H.-C.T."/>
            <person name="Winkler M.E."/>
        </authorList>
    </citation>
    <scope>NUCLEOTIDE SEQUENCE</scope>
</reference>
<gene>
    <name evidence="1" type="ORF">METZ01_LOCUS30349</name>
</gene>
<evidence type="ECO:0000313" key="1">
    <source>
        <dbReference type="EMBL" id="SUZ77495.1"/>
    </source>
</evidence>